<evidence type="ECO:0000256" key="1">
    <source>
        <dbReference type="ARBA" id="ARBA00022705"/>
    </source>
</evidence>
<dbReference type="Gene3D" id="3.30.70.370">
    <property type="match status" value="1"/>
</dbReference>
<keyword evidence="4" id="KW-0378">Hydrolase</keyword>
<dbReference type="PRINTS" id="PR00868">
    <property type="entry name" value="DNAPOLI"/>
</dbReference>
<dbReference type="PANTHER" id="PTHR10133">
    <property type="entry name" value="DNA POLYMERASE I"/>
    <property type="match status" value="1"/>
</dbReference>
<dbReference type="EC" id="3.1.13.5" evidence="4"/>
<dbReference type="Gene3D" id="1.10.150.20">
    <property type="entry name" value="5' to 3' exonuclease, C-terminal subdomain"/>
    <property type="match status" value="1"/>
</dbReference>
<proteinExistence type="predicted"/>
<dbReference type="SMART" id="SM00482">
    <property type="entry name" value="POLAc"/>
    <property type="match status" value="1"/>
</dbReference>
<dbReference type="InterPro" id="IPR043502">
    <property type="entry name" value="DNA/RNA_pol_sf"/>
</dbReference>
<dbReference type="GO" id="GO:0033890">
    <property type="term" value="F:ribonuclease D activity"/>
    <property type="evidence" value="ECO:0007669"/>
    <property type="project" value="UniProtKB-EC"/>
</dbReference>
<dbReference type="GO" id="GO:0003677">
    <property type="term" value="F:DNA binding"/>
    <property type="evidence" value="ECO:0007669"/>
    <property type="project" value="InterPro"/>
</dbReference>
<dbReference type="InterPro" id="IPR012337">
    <property type="entry name" value="RNaseH-like_sf"/>
</dbReference>
<dbReference type="Pfam" id="PF00476">
    <property type="entry name" value="DNA_pol_A"/>
    <property type="match status" value="1"/>
</dbReference>
<dbReference type="SMART" id="SM00474">
    <property type="entry name" value="35EXOc"/>
    <property type="match status" value="1"/>
</dbReference>
<dbReference type="Gene3D" id="1.20.1060.10">
    <property type="entry name" value="Taq DNA Polymerase, Chain T, domain 4"/>
    <property type="match status" value="1"/>
</dbReference>
<dbReference type="EMBL" id="LKCM01000152">
    <property type="protein sequence ID" value="KPQ43383.1"/>
    <property type="molecule type" value="Genomic_DNA"/>
</dbReference>
<dbReference type="Pfam" id="PF01612">
    <property type="entry name" value="DNA_pol_A_exo1"/>
    <property type="match status" value="1"/>
</dbReference>
<feature type="domain" description="3'-5' exonuclease" evidence="2">
    <location>
        <begin position="3"/>
        <end position="155"/>
    </location>
</feature>
<dbReference type="InterPro" id="IPR002562">
    <property type="entry name" value="3'-5'_exonuclease_dom"/>
</dbReference>
<dbReference type="GO" id="GO:0006302">
    <property type="term" value="P:double-strand break repair"/>
    <property type="evidence" value="ECO:0007669"/>
    <property type="project" value="TreeGrafter"/>
</dbReference>
<evidence type="ECO:0000313" key="4">
    <source>
        <dbReference type="EMBL" id="KPQ43383.1"/>
    </source>
</evidence>
<dbReference type="SUPFAM" id="SSF53098">
    <property type="entry name" value="Ribonuclease H-like"/>
    <property type="match status" value="1"/>
</dbReference>
<dbReference type="GO" id="GO:0006261">
    <property type="term" value="P:DNA-templated DNA replication"/>
    <property type="evidence" value="ECO:0007669"/>
    <property type="project" value="InterPro"/>
</dbReference>
<comment type="caution">
    <text evidence="4">The sequence shown here is derived from an EMBL/GenBank/DDBJ whole genome shotgun (WGS) entry which is preliminary data.</text>
</comment>
<dbReference type="PATRIC" id="fig|1719120.3.peg.2239"/>
<dbReference type="Proteomes" id="UP000050360">
    <property type="component" value="Unassembled WGS sequence"/>
</dbReference>
<dbReference type="PANTHER" id="PTHR10133:SF27">
    <property type="entry name" value="DNA POLYMERASE NU"/>
    <property type="match status" value="1"/>
</dbReference>
<reference evidence="4 5" key="1">
    <citation type="submission" date="2015-09" db="EMBL/GenBank/DDBJ databases">
        <title>A metagenomics-based metabolic model of nitrate-dependent anaerobic oxidation of methane by Methanoperedens-like archaea.</title>
        <authorList>
            <person name="Arshad A."/>
            <person name="Speth D.R."/>
            <person name="De Graaf R.M."/>
            <person name="Op Den Camp H.J."/>
            <person name="Jetten M.S."/>
            <person name="Welte C.U."/>
        </authorList>
    </citation>
    <scope>NUCLEOTIDE SEQUENCE [LARGE SCALE GENOMIC DNA]</scope>
</reference>
<dbReference type="AlphaFoldDB" id="A0A0P8CK45"/>
<dbReference type="InterPro" id="IPR002298">
    <property type="entry name" value="DNA_polymerase_A"/>
</dbReference>
<accession>A0A0P8CK45</accession>
<dbReference type="InterPro" id="IPR001098">
    <property type="entry name" value="DNA-dir_DNA_pol_A_palm_dom"/>
</dbReference>
<dbReference type="SUPFAM" id="SSF56672">
    <property type="entry name" value="DNA/RNA polymerases"/>
    <property type="match status" value="1"/>
</dbReference>
<protein>
    <submittedName>
        <fullName evidence="4">Ribonuclease D</fullName>
        <ecNumber evidence="4">3.1.13.5</ecNumber>
    </submittedName>
</protein>
<feature type="domain" description="DNA-directed DNA polymerase family A palm" evidence="3">
    <location>
        <begin position="319"/>
        <end position="524"/>
    </location>
</feature>
<keyword evidence="1" id="KW-0235">DNA replication</keyword>
<evidence type="ECO:0000313" key="5">
    <source>
        <dbReference type="Proteomes" id="UP000050360"/>
    </source>
</evidence>
<evidence type="ECO:0000259" key="3">
    <source>
        <dbReference type="SMART" id="SM00482"/>
    </source>
</evidence>
<dbReference type="GO" id="GO:0003887">
    <property type="term" value="F:DNA-directed DNA polymerase activity"/>
    <property type="evidence" value="ECO:0007669"/>
    <property type="project" value="InterPro"/>
</dbReference>
<organism evidence="4 5">
    <name type="scientific">Candidatus Methanoperedens nitratireducens</name>
    <dbReference type="NCBI Taxonomy" id="1392998"/>
    <lineage>
        <taxon>Archaea</taxon>
        <taxon>Methanobacteriati</taxon>
        <taxon>Methanobacteriota</taxon>
        <taxon>Stenosarchaea group</taxon>
        <taxon>Methanomicrobia</taxon>
        <taxon>Methanosarcinales</taxon>
        <taxon>ANME-2 cluster</taxon>
        <taxon>Candidatus Methanoperedentaceae</taxon>
        <taxon>Candidatus Methanoperedens</taxon>
    </lineage>
</organism>
<name>A0A0P8CK45_9EURY</name>
<sequence>MSIIFFDTETTGLDPFSNKITLVQIKQDNKIRLVKSFTEPKIDELRDILENNLIVGHNLKFDLKFLHQQFNINPENIFDTWIAEILISGGMKARQKGTATLGAITKQYLNIELCKDKNLRTSFKGHELTTDQIKYAALDVARLDKIYEIQQKQLKELGLEKVFEIEMSCIPATVWLELSGLPLDKEGLNKVQIETKKKIEDAELKVKTILKESGYKNMDLSGLPNVNLDSHIELLKAMQTIGLKVESTGDEIISSLDHPIGKAIKEYRKQQKLLTGFILKYPEHIHRITGRIQPDFNQCGTNTGRFTSSKPNMQQVPHDKSIRSLFKASLGNKIITADYSQIELRIIAEVSQEPKFLEIYRNNRDLHRLTASLILNKQESEVTKDERQQAKAVNFGFAYGLSANGFKEKAKNDYDIDISEEKAKVFRNNFFKNYPTLADYLHKAAKRAAYHKQITNKSGRIVAFEQGLESWQYENMGRNTPIQSLSADITKSAMGRLYHKLKPFNARLINAVHDELVFEVQEDKVTDAARIIKEEMEAAGQEYLKSIPCIVEVVIGESWQK</sequence>
<dbReference type="InterPro" id="IPR036397">
    <property type="entry name" value="RNaseH_sf"/>
</dbReference>
<gene>
    <name evidence="4" type="primary">rnd</name>
    <name evidence="4" type="ORF">MPEBLZ_02049</name>
</gene>
<dbReference type="GO" id="GO:0008408">
    <property type="term" value="F:3'-5' exonuclease activity"/>
    <property type="evidence" value="ECO:0007669"/>
    <property type="project" value="InterPro"/>
</dbReference>
<dbReference type="Gene3D" id="3.30.420.10">
    <property type="entry name" value="Ribonuclease H-like superfamily/Ribonuclease H"/>
    <property type="match status" value="1"/>
</dbReference>
<evidence type="ECO:0000259" key="2">
    <source>
        <dbReference type="SMART" id="SM00474"/>
    </source>
</evidence>